<comment type="caution">
    <text evidence="3">The sequence shown here is derived from an EMBL/GenBank/DDBJ whole genome shotgun (WGS) entry which is preliminary data.</text>
</comment>
<keyword evidence="2" id="KW-1133">Transmembrane helix</keyword>
<feature type="compositionally biased region" description="Basic and acidic residues" evidence="1">
    <location>
        <begin position="304"/>
        <end position="317"/>
    </location>
</feature>
<dbReference type="OrthoDB" id="242738at2759"/>
<keyword evidence="2" id="KW-0472">Membrane</keyword>
<proteinExistence type="predicted"/>
<evidence type="ECO:0000256" key="1">
    <source>
        <dbReference type="SAM" id="MobiDB-lite"/>
    </source>
</evidence>
<accession>A0A640L039</accession>
<feature type="compositionally biased region" description="Polar residues" evidence="1">
    <location>
        <begin position="1277"/>
        <end position="1288"/>
    </location>
</feature>
<organism evidence="3 4">
    <name type="scientific">Leishmania tarentolae</name>
    <name type="common">Sauroleishmania tarentolae</name>
    <dbReference type="NCBI Taxonomy" id="5689"/>
    <lineage>
        <taxon>Eukaryota</taxon>
        <taxon>Discoba</taxon>
        <taxon>Euglenozoa</taxon>
        <taxon>Kinetoplastea</taxon>
        <taxon>Metakinetoplastina</taxon>
        <taxon>Trypanosomatida</taxon>
        <taxon>Trypanosomatidae</taxon>
        <taxon>Leishmaniinae</taxon>
        <taxon>Leishmania</taxon>
        <taxon>lizard Leishmania</taxon>
    </lineage>
</organism>
<feature type="transmembrane region" description="Helical" evidence="2">
    <location>
        <begin position="12"/>
        <end position="31"/>
    </location>
</feature>
<keyword evidence="4" id="KW-1185">Reference proteome</keyword>
<protein>
    <submittedName>
        <fullName evidence="3">Uncharacterized protein</fullName>
    </submittedName>
</protein>
<feature type="region of interest" description="Disordered" evidence="1">
    <location>
        <begin position="1007"/>
        <end position="1026"/>
    </location>
</feature>
<feature type="region of interest" description="Disordered" evidence="1">
    <location>
        <begin position="1274"/>
        <end position="1294"/>
    </location>
</feature>
<sequence length="1643" mass="184891">MARGTNPREKHGHWLGPLLIFFIMVVSVQGIHLEKEDVFMDEDVEWPWLPQLDLPLPPDFMSGQRILNTSEQWMLLARVGVPFQVAADTKMDVMKMLEIIKFMRPADSGVCPWCRTARCVAHYWFHPGQLSLLFGEERWLALQQLQRAPAWSLVLKDEVGPDVRAAERFITTLQALDPPGQITFISRRQDSLFTPTRVSLADLKVLSRRVRITSTVEYSLAYLVVDTEAPLHRTEIQRLLRAKLQYHEHINAFDEAVAEAQRDVNVSLQELLESEQAAYADHIRFKQSYRRFLLERQSRLRAEKEAEAVSSEADRKSSRGHKAASRRTAAVQIHGAAGTFFKSPFDDGRSVSCRKVLAAWNTLRATNVHHEAEMRVTQLRRLHSRHRCTEPLPQLLMASSAAGEKAGLSQAAKRLWRDGVAEMKAQRHKSGRAPTSAQVFAILYAVWEKQRVSTQELGDAQEAMNAAGGMSTPVTVNGDFNAAAFADFAENLIQSGDALTAAPNSRLPRWIRAELHYTLALLQFTRSTRSPPQTDLSTVSSIVRAVVHLHESLSAGSHHAAGALATLREHGIFTRQHSKLAMMLLLRSMEQAPTYLWRELLLPRSARHFHNAAMSAVSRSDSLRLLRFEQFYAVDHTFSEVDDPFMTRRSIATLVAVTNENIHSSDEEPELEDVFQEAEVGRDDEEYEGRLTARLHRRLLKAHILFSGFKGVQRDAQEAQCELLVVLRRLGYVCDLDYRRLFTADVPLYAQTSPPASLGVLLTIIGRPLPESCAEHETELLDVMRSSRHTLLSCPNGAPFPLQRSGRRLDVPNSQALFELLVQTLLALSYVHLIHGHQYDMSHLYASLALEMSLRVARTTVERCAQAANMSAFVEAIHDLGSSSESSARSFIEVVSNVAESDSEIAWAADVLLERLRSIKTSKLQSRDDGAALVNRVQRTLQQFSSVADSPLVSTESLLLIGISRWATKGPLSGTATEVAAFEKDLNEWAMEPFGLFHRLLQKRPRRSGVATKQQTPHSSFYGAVPESPMDMNRSTTVMDVHALFLVCLAAMKRWRSDFPLFHTLDATSYSVRRTDPFVLSSFLLRARDTSTGAPLISIEKLRGVAYAASPHFLGETPHLLPLVDDTVDLYAARLLRFAARHIHTLDPSTELVRSGLYGIRPTDASEASLDGKMMRGDWGSSLDDSPPRKSRLHKLRKVKQKTMENADLQPLLHAADVHDYMNQSRWTSMGTVLNTVYNTVLYPFTTTPAEALVAEMEKQMELVTPEERVADVRSRGQATEQEAQPQKTMGKENSARTGISAFVDAFAKDAVLREFFIAGQLLTVALESGMPEGFSLVFLEVADRGNPHLRPLADYLAESVFERLAPSIWRGHHLTAQWQRENEELVSEGPLFVLDTRTPFRYASVEARQELFARVNRWNAAKVHQGGSGEAGVSNETQSRRVSRALDHLLMCAGFLTRRVYKDAHCVYQYAYEGSVFPAADLECVADMNRLLKAKRPTSENAESLGTEEEPTWTLDEWRHAQENGTALLQDLSERLGDVYDIIKGAPAPRFPLSAADFSQNVTGDVHAVPLADRKQEYSSQFARVSTQLVEPWNRLSKDYSDQVVAYGEGFYYNQRLHRVSGHRWGSFLHLWWLRVRNMMPW</sequence>
<evidence type="ECO:0000313" key="3">
    <source>
        <dbReference type="EMBL" id="GET93167.1"/>
    </source>
</evidence>
<dbReference type="Proteomes" id="UP000419144">
    <property type="component" value="Unassembled WGS sequence"/>
</dbReference>
<evidence type="ECO:0000256" key="2">
    <source>
        <dbReference type="SAM" id="Phobius"/>
    </source>
</evidence>
<dbReference type="EMBL" id="BLBS01000057">
    <property type="protein sequence ID" value="GET93167.1"/>
    <property type="molecule type" value="Genomic_DNA"/>
</dbReference>
<name>A0A640L039_LEITA</name>
<reference evidence="3" key="1">
    <citation type="submission" date="2019-11" db="EMBL/GenBank/DDBJ databases">
        <title>Leishmania tarentolae CDS.</title>
        <authorList>
            <person name="Goto Y."/>
            <person name="Yamagishi J."/>
        </authorList>
    </citation>
    <scope>NUCLEOTIDE SEQUENCE [LARGE SCALE GENOMIC DNA]</scope>
    <source>
        <strain evidence="3">Parrot Tar II</strain>
    </source>
</reference>
<gene>
    <name evidence="3" type="ORF">LtaPh_3610100</name>
</gene>
<feature type="region of interest" description="Disordered" evidence="1">
    <location>
        <begin position="304"/>
        <end position="329"/>
    </location>
</feature>
<dbReference type="VEuPathDB" id="TriTrypDB:LtaPh_3610100"/>
<evidence type="ECO:0000313" key="4">
    <source>
        <dbReference type="Proteomes" id="UP000419144"/>
    </source>
</evidence>
<keyword evidence="2" id="KW-0812">Transmembrane</keyword>